<evidence type="ECO:0000313" key="1">
    <source>
        <dbReference type="EMBL" id="UYP17760.1"/>
    </source>
</evidence>
<gene>
    <name evidence="1" type="ORF">OED52_13875</name>
</gene>
<protein>
    <submittedName>
        <fullName evidence="1">Uncharacterized protein</fullName>
    </submittedName>
</protein>
<name>A0ACD4DCE7_9NOCA</name>
<organism evidence="1 2">
    <name type="scientific">Rhodococcus sacchari</name>
    <dbReference type="NCBI Taxonomy" id="2962047"/>
    <lineage>
        <taxon>Bacteria</taxon>
        <taxon>Bacillati</taxon>
        <taxon>Actinomycetota</taxon>
        <taxon>Actinomycetes</taxon>
        <taxon>Mycobacteriales</taxon>
        <taxon>Nocardiaceae</taxon>
        <taxon>Rhodococcus</taxon>
    </lineage>
</organism>
<evidence type="ECO:0000313" key="2">
    <source>
        <dbReference type="Proteomes" id="UP001156484"/>
    </source>
</evidence>
<proteinExistence type="predicted"/>
<sequence>MSIENTTSGTDINTAVRTLALVAAAKKQLAEVEARAKSTLAAQLRRGTVYAHNAAGVELGYATVPKASKPKPHIVITDEAQAFAWLTELFGDGMVETVVQLTEQGRKSFEAYVLERYEAEGCPDYFDLPGVAVSTPPVRDPAPRFTPSRNIVDLVQEMTASGELSWTEVLALEGGEGDD</sequence>
<dbReference type="Proteomes" id="UP001156484">
    <property type="component" value="Chromosome"/>
</dbReference>
<keyword evidence="2" id="KW-1185">Reference proteome</keyword>
<dbReference type="EMBL" id="CP107551">
    <property type="protein sequence ID" value="UYP17760.1"/>
    <property type="molecule type" value="Genomic_DNA"/>
</dbReference>
<accession>A0ACD4DCE7</accession>
<reference evidence="1" key="1">
    <citation type="submission" date="2022-10" db="EMBL/GenBank/DDBJ databases">
        <title>Rhodococcus ferula Z13 complete genome.</title>
        <authorList>
            <person name="Long X."/>
            <person name="Zang M."/>
        </authorList>
    </citation>
    <scope>NUCLEOTIDE SEQUENCE</scope>
    <source>
        <strain evidence="1">Z13</strain>
    </source>
</reference>